<dbReference type="AlphaFoldDB" id="A0A5B7CN22"/>
<dbReference type="Proteomes" id="UP000324222">
    <property type="component" value="Unassembled WGS sequence"/>
</dbReference>
<evidence type="ECO:0000313" key="1">
    <source>
        <dbReference type="EMBL" id="MPC10231.1"/>
    </source>
</evidence>
<keyword evidence="2" id="KW-1185">Reference proteome</keyword>
<protein>
    <submittedName>
        <fullName evidence="1">Uncharacterized protein</fullName>
    </submittedName>
</protein>
<dbReference type="EMBL" id="VSRR010000107">
    <property type="protein sequence ID" value="MPC10231.1"/>
    <property type="molecule type" value="Genomic_DNA"/>
</dbReference>
<sequence length="71" mass="7874">MLFPSDGAQVAPSTVISVSATTTFRLCDIICVLPLPDLYDYHLLHHGERHPAILSLPPSHRSTNNGFRTFK</sequence>
<accession>A0A5B7CN22</accession>
<name>A0A5B7CN22_PORTR</name>
<evidence type="ECO:0000313" key="2">
    <source>
        <dbReference type="Proteomes" id="UP000324222"/>
    </source>
</evidence>
<organism evidence="1 2">
    <name type="scientific">Portunus trituberculatus</name>
    <name type="common">Swimming crab</name>
    <name type="synonym">Neptunus trituberculatus</name>
    <dbReference type="NCBI Taxonomy" id="210409"/>
    <lineage>
        <taxon>Eukaryota</taxon>
        <taxon>Metazoa</taxon>
        <taxon>Ecdysozoa</taxon>
        <taxon>Arthropoda</taxon>
        <taxon>Crustacea</taxon>
        <taxon>Multicrustacea</taxon>
        <taxon>Malacostraca</taxon>
        <taxon>Eumalacostraca</taxon>
        <taxon>Eucarida</taxon>
        <taxon>Decapoda</taxon>
        <taxon>Pleocyemata</taxon>
        <taxon>Brachyura</taxon>
        <taxon>Eubrachyura</taxon>
        <taxon>Portunoidea</taxon>
        <taxon>Portunidae</taxon>
        <taxon>Portuninae</taxon>
        <taxon>Portunus</taxon>
    </lineage>
</organism>
<proteinExistence type="predicted"/>
<reference evidence="1 2" key="1">
    <citation type="submission" date="2019-05" db="EMBL/GenBank/DDBJ databases">
        <title>Another draft genome of Portunus trituberculatus and its Hox gene families provides insights of decapod evolution.</title>
        <authorList>
            <person name="Jeong J.-H."/>
            <person name="Song I."/>
            <person name="Kim S."/>
            <person name="Choi T."/>
            <person name="Kim D."/>
            <person name="Ryu S."/>
            <person name="Kim W."/>
        </authorList>
    </citation>
    <scope>NUCLEOTIDE SEQUENCE [LARGE SCALE GENOMIC DNA]</scope>
    <source>
        <tissue evidence="1">Muscle</tissue>
    </source>
</reference>
<comment type="caution">
    <text evidence="1">The sequence shown here is derived from an EMBL/GenBank/DDBJ whole genome shotgun (WGS) entry which is preliminary data.</text>
</comment>
<gene>
    <name evidence="1" type="ORF">E2C01_002863</name>
</gene>